<feature type="region of interest" description="Disordered" evidence="1">
    <location>
        <begin position="1"/>
        <end position="46"/>
    </location>
</feature>
<organism evidence="2">
    <name type="scientific">Methyloraptor flagellatus</name>
    <dbReference type="NCBI Taxonomy" id="3162530"/>
    <lineage>
        <taxon>Bacteria</taxon>
        <taxon>Pseudomonadati</taxon>
        <taxon>Pseudomonadota</taxon>
        <taxon>Alphaproteobacteria</taxon>
        <taxon>Hyphomicrobiales</taxon>
        <taxon>Ancalomicrobiaceae</taxon>
        <taxon>Methyloraptor</taxon>
    </lineage>
</organism>
<accession>A0AAU7XH78</accession>
<gene>
    <name evidence="2" type="ORF">ABS361_19645</name>
</gene>
<proteinExistence type="predicted"/>
<dbReference type="KEGG" id="mflg:ABS361_19645"/>
<dbReference type="InterPro" id="IPR014917">
    <property type="entry name" value="DUF1800"/>
</dbReference>
<evidence type="ECO:0000256" key="1">
    <source>
        <dbReference type="SAM" id="MobiDB-lite"/>
    </source>
</evidence>
<feature type="compositionally biased region" description="Basic and acidic residues" evidence="1">
    <location>
        <begin position="1"/>
        <end position="33"/>
    </location>
</feature>
<evidence type="ECO:0000313" key="2">
    <source>
        <dbReference type="EMBL" id="XBY46953.1"/>
    </source>
</evidence>
<protein>
    <submittedName>
        <fullName evidence="2">DUF1800 family protein</fullName>
    </submittedName>
</protein>
<dbReference type="EMBL" id="CP158568">
    <property type="protein sequence ID" value="XBY46953.1"/>
    <property type="molecule type" value="Genomic_DNA"/>
</dbReference>
<sequence>MGFRGRDGTRAGDRSADRHGVPPDRRARPEDLGRPSPQGWTETEDWGSPAALVERLDWSDEIARRFVATRDVRQLAEAVVGPTLSTDTATAIARAESRQQALALLLMSPEMQRR</sequence>
<name>A0AAU7XH78_9HYPH</name>
<dbReference type="Pfam" id="PF08811">
    <property type="entry name" value="DUF1800"/>
    <property type="match status" value="1"/>
</dbReference>
<reference evidence="2" key="1">
    <citation type="submission" date="2024-06" db="EMBL/GenBank/DDBJ databases">
        <title>Methylostella associata gen. nov., sp. nov., a novel Ancalomicrobiaceae-affiliated facultatively methylotrophic bacteria that feed on methanotrophs of the genus Methylococcus.</title>
        <authorList>
            <person name="Saltykova V."/>
            <person name="Danilova O.V."/>
            <person name="Oshkin I.Y."/>
            <person name="Belova S.E."/>
            <person name="Pimenov N.V."/>
            <person name="Dedysh S.N."/>
        </authorList>
    </citation>
    <scope>NUCLEOTIDE SEQUENCE</scope>
    <source>
        <strain evidence="2">S20</strain>
    </source>
</reference>
<dbReference type="AlphaFoldDB" id="A0AAU7XH78"/>